<dbReference type="GO" id="GO:0004386">
    <property type="term" value="F:helicase activity"/>
    <property type="evidence" value="ECO:0007669"/>
    <property type="project" value="UniProtKB-KW"/>
</dbReference>
<evidence type="ECO:0000256" key="3">
    <source>
        <dbReference type="ARBA" id="ARBA00022475"/>
    </source>
</evidence>
<dbReference type="RefSeq" id="WP_126583320.1">
    <property type="nucleotide sequence ID" value="NZ_BIFR01000002.1"/>
</dbReference>
<dbReference type="PANTHER" id="PTHR43394:SF1">
    <property type="entry name" value="ATP-BINDING CASSETTE SUB-FAMILY B MEMBER 10, MITOCHONDRIAL"/>
    <property type="match status" value="1"/>
</dbReference>
<dbReference type="PANTHER" id="PTHR43394">
    <property type="entry name" value="ATP-DEPENDENT PERMEASE MDL1, MITOCHONDRIAL"/>
    <property type="match status" value="1"/>
</dbReference>
<evidence type="ECO:0000256" key="2">
    <source>
        <dbReference type="ARBA" id="ARBA00022448"/>
    </source>
</evidence>
<comment type="caution">
    <text evidence="12">The sequence shown here is derived from an EMBL/GenBank/DDBJ whole genome shotgun (WGS) entry which is preliminary data.</text>
</comment>
<evidence type="ECO:0000256" key="7">
    <source>
        <dbReference type="ARBA" id="ARBA00022989"/>
    </source>
</evidence>
<dbReference type="InterPro" id="IPR011527">
    <property type="entry name" value="ABC1_TM_dom"/>
</dbReference>
<comment type="subcellular location">
    <subcellularLocation>
        <location evidence="1">Cell membrane</location>
        <topology evidence="1">Multi-pass membrane protein</topology>
    </subcellularLocation>
</comment>
<dbReference type="AlphaFoldDB" id="A0A402A9Z7"/>
<feature type="transmembrane region" description="Helical" evidence="9">
    <location>
        <begin position="237"/>
        <end position="260"/>
    </location>
</feature>
<keyword evidence="5" id="KW-0547">Nucleotide-binding</keyword>
<evidence type="ECO:0000259" key="11">
    <source>
        <dbReference type="PROSITE" id="PS50929"/>
    </source>
</evidence>
<keyword evidence="3" id="KW-1003">Cell membrane</keyword>
<dbReference type="InterPro" id="IPR003439">
    <property type="entry name" value="ABC_transporter-like_ATP-bd"/>
</dbReference>
<dbReference type="SUPFAM" id="SSF90123">
    <property type="entry name" value="ABC transporter transmembrane region"/>
    <property type="match status" value="1"/>
</dbReference>
<dbReference type="PROSITE" id="PS50893">
    <property type="entry name" value="ABC_TRANSPORTER_2"/>
    <property type="match status" value="1"/>
</dbReference>
<keyword evidence="7 9" id="KW-1133">Transmembrane helix</keyword>
<dbReference type="Gene3D" id="1.20.1560.10">
    <property type="entry name" value="ABC transporter type 1, transmembrane domain"/>
    <property type="match status" value="1"/>
</dbReference>
<gene>
    <name evidence="12" type="ORF">KTT_57770</name>
</gene>
<keyword evidence="12" id="KW-0378">Hydrolase</keyword>
<evidence type="ECO:0000256" key="4">
    <source>
        <dbReference type="ARBA" id="ARBA00022692"/>
    </source>
</evidence>
<proteinExistence type="predicted"/>
<dbReference type="InterPro" id="IPR036640">
    <property type="entry name" value="ABC1_TM_sf"/>
</dbReference>
<dbReference type="SUPFAM" id="SSF52540">
    <property type="entry name" value="P-loop containing nucleoside triphosphate hydrolases"/>
    <property type="match status" value="1"/>
</dbReference>
<evidence type="ECO:0000256" key="9">
    <source>
        <dbReference type="SAM" id="Phobius"/>
    </source>
</evidence>
<dbReference type="InterPro" id="IPR027417">
    <property type="entry name" value="P-loop_NTPase"/>
</dbReference>
<evidence type="ECO:0000256" key="1">
    <source>
        <dbReference type="ARBA" id="ARBA00004651"/>
    </source>
</evidence>
<feature type="domain" description="ABC transporter" evidence="10">
    <location>
        <begin position="338"/>
        <end position="572"/>
    </location>
</feature>
<keyword evidence="2" id="KW-0813">Transport</keyword>
<organism evidence="12 13">
    <name type="scientific">Tengunoibacter tsumagoiensis</name>
    <dbReference type="NCBI Taxonomy" id="2014871"/>
    <lineage>
        <taxon>Bacteria</taxon>
        <taxon>Bacillati</taxon>
        <taxon>Chloroflexota</taxon>
        <taxon>Ktedonobacteria</taxon>
        <taxon>Ktedonobacterales</taxon>
        <taxon>Dictyobacteraceae</taxon>
        <taxon>Tengunoibacter</taxon>
    </lineage>
</organism>
<evidence type="ECO:0000256" key="5">
    <source>
        <dbReference type="ARBA" id="ARBA00022741"/>
    </source>
</evidence>
<dbReference type="EMBL" id="BIFR01000002">
    <property type="protein sequence ID" value="GCE15918.1"/>
    <property type="molecule type" value="Genomic_DNA"/>
</dbReference>
<sequence length="580" mass="64682">MQIPLQRYLTLLGVYLKPQWYKTVLMVVLLLGNIGLDLYRPQITKTFIDTAGNGDVNNLLHLAILFVVIAIVSQIFSMLSGYLSTVVSWTATNTLRRDLTEHILSLDMSYHKEHTPGEMIERIDGDVGELASFFSEFLVNVFSNGLLLIGVLILFYTISLLVGLSMTIFVIFAFVALTAIRRRSISVWKQKREMSALFFGFLEERLRGTEDIRANGATGYTMRTFFQMRRLYWPINLRSAFAVISLYGGSQILFAIGTALTLGLGGYLWSTKSITLGTAYLLYSYMNRLNWPIQQIQSQFQDLQQAEASMKRVEELFNTQSALQDGPGTPLPAGPLSVDFEGMTFGYLEDEAILHDLTFRIPAGRVLGVLGRTGSGKTTLGRLLFRLYDAQQGTIKLGGVPVKEATLHELRQRVGIVTQDVQIFHASVRDNLTFFNPDIPDEKIIQTLSRIGLSYWYEALEEGLDTTLGSEGSGLSAGEAQLLAFTRVFLHNPGLIILDEASSRLDPATEHLIEQAIDTLFTNRTAIIIAHRLATVQRADDILILENGRILEYGEQAALASQPDSRFSYLLKTGLEGAYA</sequence>
<dbReference type="GO" id="GO:0016887">
    <property type="term" value="F:ATP hydrolysis activity"/>
    <property type="evidence" value="ECO:0007669"/>
    <property type="project" value="InterPro"/>
</dbReference>
<dbReference type="CDD" id="cd07346">
    <property type="entry name" value="ABC_6TM_exporters"/>
    <property type="match status" value="1"/>
</dbReference>
<evidence type="ECO:0000313" key="13">
    <source>
        <dbReference type="Proteomes" id="UP000287352"/>
    </source>
</evidence>
<keyword evidence="4 9" id="KW-0812">Transmembrane</keyword>
<keyword evidence="6" id="KW-0067">ATP-binding</keyword>
<dbReference type="Pfam" id="PF00005">
    <property type="entry name" value="ABC_tran"/>
    <property type="match status" value="1"/>
</dbReference>
<feature type="transmembrane region" description="Helical" evidence="9">
    <location>
        <begin position="20"/>
        <end position="39"/>
    </location>
</feature>
<feature type="transmembrane region" description="Helical" evidence="9">
    <location>
        <begin position="147"/>
        <end position="180"/>
    </location>
</feature>
<feature type="domain" description="ABC transmembrane type-1" evidence="11">
    <location>
        <begin position="24"/>
        <end position="305"/>
    </location>
</feature>
<protein>
    <submittedName>
        <fullName evidence="12">Helicase</fullName>
    </submittedName>
</protein>
<keyword evidence="13" id="KW-1185">Reference proteome</keyword>
<dbReference type="Gene3D" id="3.40.50.300">
    <property type="entry name" value="P-loop containing nucleotide triphosphate hydrolases"/>
    <property type="match status" value="1"/>
</dbReference>
<dbReference type="InterPro" id="IPR039421">
    <property type="entry name" value="Type_1_exporter"/>
</dbReference>
<dbReference type="Proteomes" id="UP000287352">
    <property type="component" value="Unassembled WGS sequence"/>
</dbReference>
<dbReference type="PROSITE" id="PS50929">
    <property type="entry name" value="ABC_TM1F"/>
    <property type="match status" value="1"/>
</dbReference>
<evidence type="ECO:0000256" key="8">
    <source>
        <dbReference type="ARBA" id="ARBA00023136"/>
    </source>
</evidence>
<dbReference type="GO" id="GO:0015421">
    <property type="term" value="F:ABC-type oligopeptide transporter activity"/>
    <property type="evidence" value="ECO:0007669"/>
    <property type="project" value="TreeGrafter"/>
</dbReference>
<dbReference type="InterPro" id="IPR003593">
    <property type="entry name" value="AAA+_ATPase"/>
</dbReference>
<dbReference type="GO" id="GO:0005886">
    <property type="term" value="C:plasma membrane"/>
    <property type="evidence" value="ECO:0007669"/>
    <property type="project" value="UniProtKB-SubCell"/>
</dbReference>
<evidence type="ECO:0000259" key="10">
    <source>
        <dbReference type="PROSITE" id="PS50893"/>
    </source>
</evidence>
<dbReference type="FunFam" id="3.40.50.300:FF:000299">
    <property type="entry name" value="ABC transporter ATP-binding protein/permease"/>
    <property type="match status" value="1"/>
</dbReference>
<name>A0A402A9Z7_9CHLR</name>
<dbReference type="SMART" id="SM00382">
    <property type="entry name" value="AAA"/>
    <property type="match status" value="1"/>
</dbReference>
<reference evidence="13" key="1">
    <citation type="submission" date="2018-12" db="EMBL/GenBank/DDBJ databases">
        <title>Tengunoibacter tsumagoiensis gen. nov., sp. nov., Dictyobacter kobayashii sp. nov., D. alpinus sp. nov., and D. joshuensis sp. nov. and description of Dictyobacteraceae fam. nov. within the order Ktedonobacterales isolated from Tengu-no-mugimeshi.</title>
        <authorList>
            <person name="Wang C.M."/>
            <person name="Zheng Y."/>
            <person name="Sakai Y."/>
            <person name="Toyoda A."/>
            <person name="Minakuchi Y."/>
            <person name="Abe K."/>
            <person name="Yokota A."/>
            <person name="Yabe S."/>
        </authorList>
    </citation>
    <scope>NUCLEOTIDE SEQUENCE [LARGE SCALE GENOMIC DNA]</scope>
    <source>
        <strain evidence="13">Uno3</strain>
    </source>
</reference>
<dbReference type="Pfam" id="PF00664">
    <property type="entry name" value="ABC_membrane"/>
    <property type="match status" value="1"/>
</dbReference>
<accession>A0A402A9Z7</accession>
<dbReference type="OrthoDB" id="9769895at2"/>
<keyword evidence="12" id="KW-0347">Helicase</keyword>
<feature type="transmembrane region" description="Helical" evidence="9">
    <location>
        <begin position="59"/>
        <end position="79"/>
    </location>
</feature>
<keyword evidence="8 9" id="KW-0472">Membrane</keyword>
<dbReference type="GO" id="GO:0005524">
    <property type="term" value="F:ATP binding"/>
    <property type="evidence" value="ECO:0007669"/>
    <property type="project" value="UniProtKB-KW"/>
</dbReference>
<evidence type="ECO:0000256" key="6">
    <source>
        <dbReference type="ARBA" id="ARBA00022840"/>
    </source>
</evidence>
<evidence type="ECO:0000313" key="12">
    <source>
        <dbReference type="EMBL" id="GCE15918.1"/>
    </source>
</evidence>